<proteinExistence type="predicted"/>
<dbReference type="AlphaFoldDB" id="A0A917X5M7"/>
<organism evidence="2 3">
    <name type="scientific">Dactylosporangium sucinum</name>
    <dbReference type="NCBI Taxonomy" id="1424081"/>
    <lineage>
        <taxon>Bacteria</taxon>
        <taxon>Bacillati</taxon>
        <taxon>Actinomycetota</taxon>
        <taxon>Actinomycetes</taxon>
        <taxon>Micromonosporales</taxon>
        <taxon>Micromonosporaceae</taxon>
        <taxon>Dactylosporangium</taxon>
    </lineage>
</organism>
<evidence type="ECO:0000256" key="1">
    <source>
        <dbReference type="SAM" id="MobiDB-lite"/>
    </source>
</evidence>
<name>A0A917X5M7_9ACTN</name>
<comment type="caution">
    <text evidence="2">The sequence shown here is derived from an EMBL/GenBank/DDBJ whole genome shotgun (WGS) entry which is preliminary data.</text>
</comment>
<dbReference type="EMBL" id="BMPI01000062">
    <property type="protein sequence ID" value="GGM71013.1"/>
    <property type="molecule type" value="Genomic_DNA"/>
</dbReference>
<evidence type="ECO:0000313" key="2">
    <source>
        <dbReference type="EMBL" id="GGM71013.1"/>
    </source>
</evidence>
<dbReference type="Proteomes" id="UP000642070">
    <property type="component" value="Unassembled WGS sequence"/>
</dbReference>
<sequence>MGRAAATRKRAARYPGCGNLTSDQDRTRHATTGTTPNPTASLGRAAGSIRGAQDAQSGRCGGRTSKNAVKKPQDFPKRQYLLPGMPSAAGGPLGRHGALSG</sequence>
<feature type="compositionally biased region" description="Polar residues" evidence="1">
    <location>
        <begin position="30"/>
        <end position="40"/>
    </location>
</feature>
<feature type="region of interest" description="Disordered" evidence="1">
    <location>
        <begin position="1"/>
        <end position="101"/>
    </location>
</feature>
<reference evidence="2" key="1">
    <citation type="journal article" date="2014" name="Int. J. Syst. Evol. Microbiol.">
        <title>Complete genome sequence of Corynebacterium casei LMG S-19264T (=DSM 44701T), isolated from a smear-ripened cheese.</title>
        <authorList>
            <consortium name="US DOE Joint Genome Institute (JGI-PGF)"/>
            <person name="Walter F."/>
            <person name="Albersmeier A."/>
            <person name="Kalinowski J."/>
            <person name="Ruckert C."/>
        </authorList>
    </citation>
    <scope>NUCLEOTIDE SEQUENCE</scope>
    <source>
        <strain evidence="2">JCM 19831</strain>
    </source>
</reference>
<reference evidence="2" key="2">
    <citation type="submission" date="2020-09" db="EMBL/GenBank/DDBJ databases">
        <authorList>
            <person name="Sun Q."/>
            <person name="Ohkuma M."/>
        </authorList>
    </citation>
    <scope>NUCLEOTIDE SEQUENCE</scope>
    <source>
        <strain evidence="2">JCM 19831</strain>
    </source>
</reference>
<keyword evidence="3" id="KW-1185">Reference proteome</keyword>
<evidence type="ECO:0000313" key="3">
    <source>
        <dbReference type="Proteomes" id="UP000642070"/>
    </source>
</evidence>
<feature type="compositionally biased region" description="Basic residues" evidence="1">
    <location>
        <begin position="1"/>
        <end position="12"/>
    </location>
</feature>
<protein>
    <submittedName>
        <fullName evidence="2">Uncharacterized protein</fullName>
    </submittedName>
</protein>
<gene>
    <name evidence="2" type="ORF">GCM10007977_086140</name>
</gene>
<accession>A0A917X5M7</accession>